<dbReference type="Pfam" id="PF00535">
    <property type="entry name" value="Glycos_transf_2"/>
    <property type="match status" value="1"/>
</dbReference>
<dbReference type="InterPro" id="IPR001173">
    <property type="entry name" value="Glyco_trans_2-like"/>
</dbReference>
<dbReference type="Proteomes" id="UP000007093">
    <property type="component" value="Chromosome"/>
</dbReference>
<dbReference type="GO" id="GO:0016757">
    <property type="term" value="F:glycosyltransferase activity"/>
    <property type="evidence" value="ECO:0007669"/>
    <property type="project" value="UniProtKB-KW"/>
</dbReference>
<feature type="domain" description="Glycosyltransferase 2-like" evidence="3">
    <location>
        <begin position="10"/>
        <end position="146"/>
    </location>
</feature>
<proteinExistence type="predicted"/>
<dbReference type="PANTHER" id="PTHR22916:SF51">
    <property type="entry name" value="GLYCOSYLTRANSFERASE EPSH-RELATED"/>
    <property type="match status" value="1"/>
</dbReference>
<dbReference type="InterPro" id="IPR029044">
    <property type="entry name" value="Nucleotide-diphossugar_trans"/>
</dbReference>
<keyword evidence="1" id="KW-0328">Glycosyltransferase</keyword>
<dbReference type="STRING" id="568816.Acin_1006"/>
<dbReference type="CDD" id="cd00761">
    <property type="entry name" value="Glyco_tranf_GTA_type"/>
    <property type="match status" value="1"/>
</dbReference>
<protein>
    <recommendedName>
        <fullName evidence="3">Glycosyltransferase 2-like domain-containing protein</fullName>
    </recommendedName>
</protein>
<dbReference type="PATRIC" id="fig|568816.4.peg.968"/>
<dbReference type="EMBL" id="CP003058">
    <property type="protein sequence ID" value="AEQ22234.1"/>
    <property type="molecule type" value="Genomic_DNA"/>
</dbReference>
<evidence type="ECO:0000256" key="2">
    <source>
        <dbReference type="ARBA" id="ARBA00022679"/>
    </source>
</evidence>
<name>G4Q6T5_ACIIR</name>
<dbReference type="AlphaFoldDB" id="G4Q6T5"/>
<evidence type="ECO:0000256" key="1">
    <source>
        <dbReference type="ARBA" id="ARBA00022676"/>
    </source>
</evidence>
<reference evidence="4 5" key="1">
    <citation type="journal article" date="2011" name="J. Bacteriol.">
        <title>Complete genome sequence of Acidaminococcus intestini RYC-MR95, a Gram-negative bacterium from the phylum Firmicutes.</title>
        <authorList>
            <person name="D'Auria G."/>
            <person name="Galan J.C."/>
            <person name="Rodriguez-Alcayna M."/>
            <person name="Moya A."/>
            <person name="Baquero F."/>
            <person name="Latorre A."/>
        </authorList>
    </citation>
    <scope>NUCLEOTIDE SEQUENCE [LARGE SCALE GENOMIC DNA]</scope>
    <source>
        <strain evidence="4 5">RyC-MR95</strain>
    </source>
</reference>
<dbReference type="Gene3D" id="3.90.550.10">
    <property type="entry name" value="Spore Coat Polysaccharide Biosynthesis Protein SpsA, Chain A"/>
    <property type="match status" value="1"/>
</dbReference>
<evidence type="ECO:0000313" key="4">
    <source>
        <dbReference type="EMBL" id="AEQ22234.1"/>
    </source>
</evidence>
<sequence>MNLMGSPLVSVIVPVYNRKATIFRCLDSILKQSYRNLEVLVIDDGSDDGTSDICRSVSKTDACIKLFSQDNHGVSFSRNRGIAAATGKYVVFIDSDDYVNTQYVEGLVCSAERERVNLTISKTVHDYIDINHENHEIDFHECVGNIKKYYVKLQKLNDGPVGKLYKLEIIKKNRIWFPETMNFQEDCVFNMLYYNHIQDYRICLQSVYHVYRIKNDFNLSASLSRETFNSRIEHIRYLSEFLKMNTPDDSELAFGAAIMGAIRKAIFVKDSCNNYQAFLERIQTIASVSNLSYSANRCKTKMVLFCFKYKCYWPIYLYYKIRLRF</sequence>
<dbReference type="HOGENOM" id="CLU_025996_25_0_9"/>
<keyword evidence="5" id="KW-1185">Reference proteome</keyword>
<gene>
    <name evidence="4" type="ordered locus">Acin_1006</name>
</gene>
<dbReference type="KEGG" id="ain:Acin_1006"/>
<dbReference type="eggNOG" id="COG0463">
    <property type="taxonomic scope" value="Bacteria"/>
</dbReference>
<dbReference type="PANTHER" id="PTHR22916">
    <property type="entry name" value="GLYCOSYLTRANSFERASE"/>
    <property type="match status" value="1"/>
</dbReference>
<evidence type="ECO:0000313" key="5">
    <source>
        <dbReference type="Proteomes" id="UP000007093"/>
    </source>
</evidence>
<dbReference type="RefSeq" id="WP_014128400.1">
    <property type="nucleotide sequence ID" value="NC_016077.1"/>
</dbReference>
<keyword evidence="2" id="KW-0808">Transferase</keyword>
<evidence type="ECO:0000259" key="3">
    <source>
        <dbReference type="Pfam" id="PF00535"/>
    </source>
</evidence>
<dbReference type="InParanoid" id="G4Q6T5"/>
<dbReference type="SUPFAM" id="SSF53448">
    <property type="entry name" value="Nucleotide-diphospho-sugar transferases"/>
    <property type="match status" value="1"/>
</dbReference>
<organism evidence="4 5">
    <name type="scientific">Acidaminococcus intestini (strain RyC-MR95)</name>
    <dbReference type="NCBI Taxonomy" id="568816"/>
    <lineage>
        <taxon>Bacteria</taxon>
        <taxon>Bacillati</taxon>
        <taxon>Bacillota</taxon>
        <taxon>Negativicutes</taxon>
        <taxon>Acidaminococcales</taxon>
        <taxon>Acidaminococcaceae</taxon>
        <taxon>Acidaminococcus</taxon>
    </lineage>
</organism>
<accession>G4Q6T5</accession>